<dbReference type="FunFam" id="1.20.1250.20:FF:000061">
    <property type="entry name" value="MFS sugar transporter"/>
    <property type="match status" value="1"/>
</dbReference>
<dbReference type="AlphaFoldDB" id="A0A9W9GD38"/>
<dbReference type="GO" id="GO:0005351">
    <property type="term" value="F:carbohydrate:proton symporter activity"/>
    <property type="evidence" value="ECO:0007669"/>
    <property type="project" value="TreeGrafter"/>
</dbReference>
<evidence type="ECO:0000256" key="7">
    <source>
        <dbReference type="RuleBase" id="RU003346"/>
    </source>
</evidence>
<comment type="caution">
    <text evidence="10">The sequence shown here is derived from an EMBL/GenBank/DDBJ whole genome shotgun (WGS) entry which is preliminary data.</text>
</comment>
<feature type="transmembrane region" description="Helical" evidence="8">
    <location>
        <begin position="157"/>
        <end position="177"/>
    </location>
</feature>
<dbReference type="EMBL" id="JAPQKH010000001">
    <property type="protein sequence ID" value="KAJ5116577.1"/>
    <property type="molecule type" value="Genomic_DNA"/>
</dbReference>
<evidence type="ECO:0000256" key="5">
    <source>
        <dbReference type="ARBA" id="ARBA00022989"/>
    </source>
</evidence>
<feature type="transmembrane region" description="Helical" evidence="8">
    <location>
        <begin position="280"/>
        <end position="305"/>
    </location>
</feature>
<evidence type="ECO:0000256" key="1">
    <source>
        <dbReference type="ARBA" id="ARBA00004141"/>
    </source>
</evidence>
<dbReference type="InterPro" id="IPR050360">
    <property type="entry name" value="MFS_Sugar_Transporters"/>
</dbReference>
<protein>
    <submittedName>
        <fullName evidence="10">Sugar transporter STL1</fullName>
    </submittedName>
</protein>
<dbReference type="GO" id="GO:0016020">
    <property type="term" value="C:membrane"/>
    <property type="evidence" value="ECO:0007669"/>
    <property type="project" value="UniProtKB-SubCell"/>
</dbReference>
<reference evidence="10" key="1">
    <citation type="submission" date="2022-11" db="EMBL/GenBank/DDBJ databases">
        <authorList>
            <person name="Petersen C."/>
        </authorList>
    </citation>
    <scope>NUCLEOTIDE SEQUENCE</scope>
    <source>
        <strain evidence="10">IBT 30069</strain>
    </source>
</reference>
<dbReference type="PANTHER" id="PTHR48022">
    <property type="entry name" value="PLASTIDIC GLUCOSE TRANSPORTER 4"/>
    <property type="match status" value="1"/>
</dbReference>
<dbReference type="InterPro" id="IPR005828">
    <property type="entry name" value="MFS_sugar_transport-like"/>
</dbReference>
<proteinExistence type="inferred from homology"/>
<dbReference type="PANTHER" id="PTHR48022:SF28">
    <property type="entry name" value="MAJOR FACILITATOR SUPERFAMILY (MFS) PROFILE DOMAIN-CONTAINING PROTEIN-RELATED"/>
    <property type="match status" value="1"/>
</dbReference>
<evidence type="ECO:0000256" key="2">
    <source>
        <dbReference type="ARBA" id="ARBA00010992"/>
    </source>
</evidence>
<name>A0A9W9GD38_9EURO</name>
<keyword evidence="6 8" id="KW-0472">Membrane</keyword>
<dbReference type="Pfam" id="PF00083">
    <property type="entry name" value="Sugar_tr"/>
    <property type="match status" value="1"/>
</dbReference>
<feature type="transmembrane region" description="Helical" evidence="8">
    <location>
        <begin position="317"/>
        <end position="337"/>
    </location>
</feature>
<evidence type="ECO:0000313" key="10">
    <source>
        <dbReference type="EMBL" id="KAJ5116577.1"/>
    </source>
</evidence>
<dbReference type="PRINTS" id="PR00171">
    <property type="entry name" value="SUGRTRNSPORT"/>
</dbReference>
<comment type="subcellular location">
    <subcellularLocation>
        <location evidence="1">Membrane</location>
        <topology evidence="1">Multi-pass membrane protein</topology>
    </subcellularLocation>
</comment>
<gene>
    <name evidence="10" type="ORF">N7456_000925</name>
</gene>
<feature type="transmembrane region" description="Helical" evidence="8">
    <location>
        <begin position="441"/>
        <end position="459"/>
    </location>
</feature>
<feature type="transmembrane region" description="Helical" evidence="8">
    <location>
        <begin position="410"/>
        <end position="429"/>
    </location>
</feature>
<dbReference type="PROSITE" id="PS50850">
    <property type="entry name" value="MFS"/>
    <property type="match status" value="1"/>
</dbReference>
<dbReference type="SUPFAM" id="SSF103473">
    <property type="entry name" value="MFS general substrate transporter"/>
    <property type="match status" value="1"/>
</dbReference>
<dbReference type="InterPro" id="IPR020846">
    <property type="entry name" value="MFS_dom"/>
</dbReference>
<dbReference type="InterPro" id="IPR036259">
    <property type="entry name" value="MFS_trans_sf"/>
</dbReference>
<keyword evidence="11" id="KW-1185">Reference proteome</keyword>
<sequence length="520" mass="57132">MLLTGSPRLEGRSLSRLISLTCSVAFVLFGYEQGVMGGVDTGVAFTKQFPSIDTTTGSGSSTLLGLVVAIYNIGCWAGSLLTMLIGEPLGRKWSIVLGAAILAIGTAIQCSSYHIPQLIVGRIITGTGNGIITSTIPVWHAELVQAKTRGKFITVELSTNVGGVALAYWVCYGFGYVENEAQWRFPIALQIFFALSTIALIFFLPETPRWLLSHDRIEEAMDVLKRLHSHEGVNVAERERLEISTAISQERLAQERSGGKSALRMVFTNGEQRIFHRTMLGVIVMIMQQLTGINLITYYAPYIFIHSVGFSERLSSLMSGFLSLFYYLSTLIPIFIIDRTGRRPLLLGGLAGMAVGMCILAGTTSVVAFTPGVVATVALFFYDFCFGVGWIPGPWLLTAEYAPLVTRSQSAALSTSATWLFTFIVAEITPPAISNIGYKTYIIFAVLNVAFIPIIYFFYPETKGKSLEQIDLLFSGPKVLLDIPSEELARMQNEEIHTAAVKHRIQVDEHMLDVLHIENV</sequence>
<evidence type="ECO:0000256" key="3">
    <source>
        <dbReference type="ARBA" id="ARBA00022448"/>
    </source>
</evidence>
<dbReference type="Gene3D" id="1.20.1250.20">
    <property type="entry name" value="MFS general substrate transporter like domains"/>
    <property type="match status" value="1"/>
</dbReference>
<keyword evidence="4 8" id="KW-0812">Transmembrane</keyword>
<organism evidence="10 11">
    <name type="scientific">Penicillium angulare</name>
    <dbReference type="NCBI Taxonomy" id="116970"/>
    <lineage>
        <taxon>Eukaryota</taxon>
        <taxon>Fungi</taxon>
        <taxon>Dikarya</taxon>
        <taxon>Ascomycota</taxon>
        <taxon>Pezizomycotina</taxon>
        <taxon>Eurotiomycetes</taxon>
        <taxon>Eurotiomycetidae</taxon>
        <taxon>Eurotiales</taxon>
        <taxon>Aspergillaceae</taxon>
        <taxon>Penicillium</taxon>
    </lineage>
</organism>
<evidence type="ECO:0000259" key="9">
    <source>
        <dbReference type="PROSITE" id="PS50850"/>
    </source>
</evidence>
<dbReference type="NCBIfam" id="TIGR00879">
    <property type="entry name" value="SP"/>
    <property type="match status" value="1"/>
</dbReference>
<dbReference type="InterPro" id="IPR003663">
    <property type="entry name" value="Sugar/inositol_transpt"/>
</dbReference>
<evidence type="ECO:0000256" key="4">
    <source>
        <dbReference type="ARBA" id="ARBA00022692"/>
    </source>
</evidence>
<reference evidence="10" key="2">
    <citation type="journal article" date="2023" name="IMA Fungus">
        <title>Comparative genomic study of the Penicillium genus elucidates a diverse pangenome and 15 lateral gene transfer events.</title>
        <authorList>
            <person name="Petersen C."/>
            <person name="Sorensen T."/>
            <person name="Nielsen M.R."/>
            <person name="Sondergaard T.E."/>
            <person name="Sorensen J.L."/>
            <person name="Fitzpatrick D.A."/>
            <person name="Frisvad J.C."/>
            <person name="Nielsen K.L."/>
        </authorList>
    </citation>
    <scope>NUCLEOTIDE SEQUENCE</scope>
    <source>
        <strain evidence="10">IBT 30069</strain>
    </source>
</reference>
<feature type="transmembrane region" description="Helical" evidence="8">
    <location>
        <begin position="373"/>
        <end position="398"/>
    </location>
</feature>
<feature type="domain" description="Major facilitator superfamily (MFS) profile" evidence="9">
    <location>
        <begin position="18"/>
        <end position="463"/>
    </location>
</feature>
<dbReference type="OrthoDB" id="6133115at2759"/>
<comment type="similarity">
    <text evidence="2 7">Belongs to the major facilitator superfamily. Sugar transporter (TC 2.A.1.1) family.</text>
</comment>
<keyword evidence="10" id="KW-0762">Sugar transport</keyword>
<feature type="transmembrane region" description="Helical" evidence="8">
    <location>
        <begin position="344"/>
        <end position="367"/>
    </location>
</feature>
<feature type="transmembrane region" description="Helical" evidence="8">
    <location>
        <begin position="183"/>
        <end position="204"/>
    </location>
</feature>
<keyword evidence="5 8" id="KW-1133">Transmembrane helix</keyword>
<evidence type="ECO:0000313" key="11">
    <source>
        <dbReference type="Proteomes" id="UP001149165"/>
    </source>
</evidence>
<keyword evidence="3 7" id="KW-0813">Transport</keyword>
<evidence type="ECO:0000256" key="6">
    <source>
        <dbReference type="ARBA" id="ARBA00023136"/>
    </source>
</evidence>
<evidence type="ECO:0000256" key="8">
    <source>
        <dbReference type="SAM" id="Phobius"/>
    </source>
</evidence>
<feature type="transmembrane region" description="Helical" evidence="8">
    <location>
        <begin position="61"/>
        <end position="85"/>
    </location>
</feature>
<dbReference type="Proteomes" id="UP001149165">
    <property type="component" value="Unassembled WGS sequence"/>
</dbReference>
<accession>A0A9W9GD38</accession>